<dbReference type="Gene3D" id="3.90.1140.10">
    <property type="entry name" value="Cyclic phosphodiesterase"/>
    <property type="match status" value="1"/>
</dbReference>
<evidence type="ECO:0000313" key="2">
    <source>
        <dbReference type="Proteomes" id="UP001196843"/>
    </source>
</evidence>
<evidence type="ECO:0008006" key="3">
    <source>
        <dbReference type="Google" id="ProtNLM"/>
    </source>
</evidence>
<proteinExistence type="predicted"/>
<protein>
    <recommendedName>
        <fullName evidence="3">2'-5' RNA ligase family protein</fullName>
    </recommendedName>
</protein>
<dbReference type="EMBL" id="JAEUAW010000003">
    <property type="protein sequence ID" value="MBW9093079.1"/>
    <property type="molecule type" value="Genomic_DNA"/>
</dbReference>
<dbReference type="RefSeq" id="WP_220299801.1">
    <property type="nucleotide sequence ID" value="NZ_JAEUAW010000003.1"/>
</dbReference>
<accession>A0ABS7HJF8</accession>
<keyword evidence="2" id="KW-1185">Reference proteome</keyword>
<dbReference type="InterPro" id="IPR009097">
    <property type="entry name" value="Cyclic_Pdiesterase"/>
</dbReference>
<sequence>MRNDIRYGIFLRPDPATCWAVTQTTLALKQQYGFVAAAAFAPHATLIGNFQSSVSEAELITTLDRVFAGVRPYPVYNSGIERAPRGNYWYDVNLDAAGAEPNQPLNEIAARVKSALLPLHVPHNDRFAPNVADYTFAGHIGLASFELIVDPRLSVEVGGYLAELPISAPSSFEARWYSLFQFRADWQGPWWENMPWRHVKSWRAEEVSAGSGDAPRATA</sequence>
<reference evidence="1 2" key="1">
    <citation type="journal article" date="2021" name="MBio">
        <title>Poor Competitiveness of Bradyrhizobium in Pigeon Pea Root Colonization in Indian Soils.</title>
        <authorList>
            <person name="Chalasani D."/>
            <person name="Basu A."/>
            <person name="Pullabhotla S.V.S.R.N."/>
            <person name="Jorrin B."/>
            <person name="Neal A.L."/>
            <person name="Poole P.S."/>
            <person name="Podile A.R."/>
            <person name="Tkacz A."/>
        </authorList>
    </citation>
    <scope>NUCLEOTIDE SEQUENCE [LARGE SCALE GENOMIC DNA]</scope>
    <source>
        <strain evidence="1 2">HU14</strain>
    </source>
</reference>
<organism evidence="1 2">
    <name type="scientific">Microbacterium jejuense</name>
    <dbReference type="NCBI Taxonomy" id="1263637"/>
    <lineage>
        <taxon>Bacteria</taxon>
        <taxon>Bacillati</taxon>
        <taxon>Actinomycetota</taxon>
        <taxon>Actinomycetes</taxon>
        <taxon>Micrococcales</taxon>
        <taxon>Microbacteriaceae</taxon>
        <taxon>Microbacterium</taxon>
    </lineage>
</organism>
<dbReference type="Proteomes" id="UP001196843">
    <property type="component" value="Unassembled WGS sequence"/>
</dbReference>
<comment type="caution">
    <text evidence="1">The sequence shown here is derived from an EMBL/GenBank/DDBJ whole genome shotgun (WGS) entry which is preliminary data.</text>
</comment>
<name>A0ABS7HJF8_9MICO</name>
<evidence type="ECO:0000313" key="1">
    <source>
        <dbReference type="EMBL" id="MBW9093079.1"/>
    </source>
</evidence>
<dbReference type="SUPFAM" id="SSF55144">
    <property type="entry name" value="LigT-like"/>
    <property type="match status" value="1"/>
</dbReference>
<gene>
    <name evidence="1" type="ORF">JNB62_05240</name>
</gene>